<dbReference type="EMBL" id="MCFD01000207">
    <property type="protein sequence ID" value="ORX63413.1"/>
    <property type="molecule type" value="Genomic_DNA"/>
</dbReference>
<dbReference type="SFLD" id="SFLDG01129">
    <property type="entry name" value="C1.5:_HAD__Beta-PGM__Phosphata"/>
    <property type="match status" value="1"/>
</dbReference>
<dbReference type="Gene3D" id="1.10.150.240">
    <property type="entry name" value="Putative phosphatase, domain 2"/>
    <property type="match status" value="1"/>
</dbReference>
<dbReference type="Pfam" id="PF13419">
    <property type="entry name" value="HAD_2"/>
    <property type="match status" value="1"/>
</dbReference>
<dbReference type="RefSeq" id="XP_040738934.1">
    <property type="nucleotide sequence ID" value="XM_040892286.1"/>
</dbReference>
<keyword evidence="2" id="KW-1185">Reference proteome</keyword>
<dbReference type="InterPro" id="IPR023214">
    <property type="entry name" value="HAD_sf"/>
</dbReference>
<proteinExistence type="predicted"/>
<evidence type="ECO:0000313" key="1">
    <source>
        <dbReference type="EMBL" id="ORX63413.1"/>
    </source>
</evidence>
<comment type="caution">
    <text evidence="1">The sequence shown here is derived from an EMBL/GenBank/DDBJ whole genome shotgun (WGS) entry which is preliminary data.</text>
</comment>
<dbReference type="PANTHER" id="PTHR43481">
    <property type="entry name" value="FRUCTOSE-1-PHOSPHATE PHOSPHATASE"/>
    <property type="match status" value="1"/>
</dbReference>
<sequence>MPAKTATLKAKGLIFDLDGTLISTLEVTEKIYTKHAAKYNIDPAPILAHCHGVPTQEVLKKFYPTEMHTVEKALELEKEAAEILDGVRVIPGASELLASLPAERWSIFTSGLPLLAHPRMRRLQLPIPSVFITPLDITNGKPHPEGYIRAAKDLGFNAKDCIVFEDAHAGTKAGHDSGATVIGIRTLLSEAQLKEAGADYTVRDMSRVSVCVDQTTGDLTITLNEE</sequence>
<dbReference type="STRING" id="61395.A0A1Y1VQI9"/>
<protein>
    <submittedName>
        <fullName evidence="1">HAD-superfamily hydrolase subfamily IA, variant 3</fullName>
    </submittedName>
</protein>
<dbReference type="SFLD" id="SFLDS00003">
    <property type="entry name" value="Haloacid_Dehalogenase"/>
    <property type="match status" value="1"/>
</dbReference>
<dbReference type="GeneID" id="63808934"/>
<dbReference type="InterPro" id="IPR036412">
    <property type="entry name" value="HAD-like_sf"/>
</dbReference>
<accession>A0A1Y1VQI9</accession>
<dbReference type="InterPro" id="IPR051806">
    <property type="entry name" value="HAD-like_SPP"/>
</dbReference>
<dbReference type="AlphaFoldDB" id="A0A1Y1VQI9"/>
<dbReference type="OrthoDB" id="40579at2759"/>
<dbReference type="InterPro" id="IPR006439">
    <property type="entry name" value="HAD-SF_hydro_IA"/>
</dbReference>
<organism evidence="1 2">
    <name type="scientific">Linderina pennispora</name>
    <dbReference type="NCBI Taxonomy" id="61395"/>
    <lineage>
        <taxon>Eukaryota</taxon>
        <taxon>Fungi</taxon>
        <taxon>Fungi incertae sedis</taxon>
        <taxon>Zoopagomycota</taxon>
        <taxon>Kickxellomycotina</taxon>
        <taxon>Kickxellomycetes</taxon>
        <taxon>Kickxellales</taxon>
        <taxon>Kickxellaceae</taxon>
        <taxon>Linderina</taxon>
    </lineage>
</organism>
<dbReference type="InterPro" id="IPR023198">
    <property type="entry name" value="PGP-like_dom2"/>
</dbReference>
<dbReference type="GO" id="GO:0050308">
    <property type="term" value="F:sugar-phosphatase activity"/>
    <property type="evidence" value="ECO:0007669"/>
    <property type="project" value="TreeGrafter"/>
</dbReference>
<dbReference type="NCBIfam" id="TIGR01509">
    <property type="entry name" value="HAD-SF-IA-v3"/>
    <property type="match status" value="1"/>
</dbReference>
<evidence type="ECO:0000313" key="2">
    <source>
        <dbReference type="Proteomes" id="UP000193922"/>
    </source>
</evidence>
<dbReference type="Proteomes" id="UP000193922">
    <property type="component" value="Unassembled WGS sequence"/>
</dbReference>
<dbReference type="InterPro" id="IPR041492">
    <property type="entry name" value="HAD_2"/>
</dbReference>
<dbReference type="PANTHER" id="PTHR43481:SF4">
    <property type="entry name" value="GLYCEROL-1-PHOSPHATE PHOSPHOHYDROLASE 1-RELATED"/>
    <property type="match status" value="1"/>
</dbReference>
<reference evidence="1 2" key="1">
    <citation type="submission" date="2016-07" db="EMBL/GenBank/DDBJ databases">
        <title>Pervasive Adenine N6-methylation of Active Genes in Fungi.</title>
        <authorList>
            <consortium name="DOE Joint Genome Institute"/>
            <person name="Mondo S.J."/>
            <person name="Dannebaum R.O."/>
            <person name="Kuo R.C."/>
            <person name="Labutti K."/>
            <person name="Haridas S."/>
            <person name="Kuo A."/>
            <person name="Salamov A."/>
            <person name="Ahrendt S.R."/>
            <person name="Lipzen A."/>
            <person name="Sullivan W."/>
            <person name="Andreopoulos W.B."/>
            <person name="Clum A."/>
            <person name="Lindquist E."/>
            <person name="Daum C."/>
            <person name="Ramamoorthy G.K."/>
            <person name="Gryganskyi A."/>
            <person name="Culley D."/>
            <person name="Magnuson J.K."/>
            <person name="James T.Y."/>
            <person name="O'Malley M.A."/>
            <person name="Stajich J.E."/>
            <person name="Spatafora J.W."/>
            <person name="Visel A."/>
            <person name="Grigoriev I.V."/>
        </authorList>
    </citation>
    <scope>NUCLEOTIDE SEQUENCE [LARGE SCALE GENOMIC DNA]</scope>
    <source>
        <strain evidence="1 2">ATCC 12442</strain>
    </source>
</reference>
<name>A0A1Y1VQI9_9FUNG</name>
<gene>
    <name evidence="1" type="ORF">DL89DRAFT_94525</name>
</gene>
<keyword evidence="1" id="KW-0378">Hydrolase</keyword>
<dbReference type="SUPFAM" id="SSF56784">
    <property type="entry name" value="HAD-like"/>
    <property type="match status" value="1"/>
</dbReference>
<dbReference type="Gene3D" id="3.40.50.1000">
    <property type="entry name" value="HAD superfamily/HAD-like"/>
    <property type="match status" value="1"/>
</dbReference>